<dbReference type="EMBL" id="AP025943">
    <property type="protein sequence ID" value="BDL42759.1"/>
    <property type="molecule type" value="Genomic_DNA"/>
</dbReference>
<reference evidence="1" key="1">
    <citation type="submission" date="2022-06" db="EMBL/GenBank/DDBJ databases">
        <title>Akkermansia biwalacus sp. nov., an anaerobic mucin-degrading bacterium isolated from human intestine.</title>
        <authorList>
            <person name="Kobayashi Y."/>
            <person name="Inoue S."/>
            <person name="Kawahara T."/>
            <person name="Kohda N."/>
        </authorList>
    </citation>
    <scope>NUCLEOTIDE SEQUENCE</scope>
    <source>
        <strain evidence="1">WON2089</strain>
    </source>
</reference>
<evidence type="ECO:0000313" key="2">
    <source>
        <dbReference type="Proteomes" id="UP001062263"/>
    </source>
</evidence>
<proteinExistence type="predicted"/>
<accession>A0ABM7ZDK4</accession>
<evidence type="ECO:0008006" key="3">
    <source>
        <dbReference type="Google" id="ProtNLM"/>
    </source>
</evidence>
<gene>
    <name evidence="1" type="ORF">Abiwalacus_03330</name>
</gene>
<sequence>MSLKDSTGSSCSGMECRYYASHEPERDRRDGIVYVTADSWLPSPDAVWTEVKGDIPCVVSCATADSESVKIKLEKGFSIPVVLKNAGMEQEGGKGGNDVEAVLEVENYQAGKEENSGSWLVLQLTSSEKIGFLDFELKAADGTVLSVRTSGRGFGTAEDKYEWNRYLSVEGIEGNELSVTVRHAVNLKRIMASVDIRSGLFGQMEKMEMKKEGNGHE</sequence>
<dbReference type="Proteomes" id="UP001062263">
    <property type="component" value="Chromosome"/>
</dbReference>
<name>A0ABM7ZDK4_9BACT</name>
<protein>
    <recommendedName>
        <fullName evidence="3">BACON domain-containing protein</fullName>
    </recommendedName>
</protein>
<keyword evidence="2" id="KW-1185">Reference proteome</keyword>
<organism evidence="1 2">
    <name type="scientific">Akkermansia biwaensis</name>
    <dbReference type="NCBI Taxonomy" id="2946555"/>
    <lineage>
        <taxon>Bacteria</taxon>
        <taxon>Pseudomonadati</taxon>
        <taxon>Verrucomicrobiota</taxon>
        <taxon>Verrucomicrobiia</taxon>
        <taxon>Verrucomicrobiales</taxon>
        <taxon>Akkermansiaceae</taxon>
        <taxon>Akkermansia</taxon>
    </lineage>
</organism>
<evidence type="ECO:0000313" key="1">
    <source>
        <dbReference type="EMBL" id="BDL42759.1"/>
    </source>
</evidence>